<accession>A0A5B1M4N4</accession>
<name>A0A5B1M4N4_9ACTN</name>
<proteinExistence type="predicted"/>
<sequence>MTTDEPDEQLDTLAPADEARIRALLSDARETDPMPAPVATRLDEAIAGLAAERTHALDSGYESNVRPLVRTRRHRVVAVLGAAAAVAVVGLAVGTFFDDDDRRVPNSTSADTGVDRGTAAYEAEADAEDAEEPNRVDPTDTAATDQTPELTVTSDPLGVHSRRLVRDLAGLRDQFLPDPRSEDYTRSPTYVPSGFTCDTAPVANAVVVGVRYDGAPAYVAFHSPMGDSQVVDVLQCGTGDVLRSTTLPVAD</sequence>
<keyword evidence="2" id="KW-0812">Transmembrane</keyword>
<keyword evidence="2" id="KW-1133">Transmembrane helix</keyword>
<evidence type="ECO:0000256" key="1">
    <source>
        <dbReference type="SAM" id="MobiDB-lite"/>
    </source>
</evidence>
<comment type="caution">
    <text evidence="3">The sequence shown here is derived from an EMBL/GenBank/DDBJ whole genome shotgun (WGS) entry which is preliminary data.</text>
</comment>
<organism evidence="3 4">
    <name type="scientific">Nocardioides antri</name>
    <dbReference type="NCBI Taxonomy" id="2607659"/>
    <lineage>
        <taxon>Bacteria</taxon>
        <taxon>Bacillati</taxon>
        <taxon>Actinomycetota</taxon>
        <taxon>Actinomycetes</taxon>
        <taxon>Propionibacteriales</taxon>
        <taxon>Nocardioidaceae</taxon>
        <taxon>Nocardioides</taxon>
    </lineage>
</organism>
<feature type="compositionally biased region" description="Low complexity" evidence="1">
    <location>
        <begin position="139"/>
        <end position="148"/>
    </location>
</feature>
<reference evidence="3 4" key="2">
    <citation type="submission" date="2019-09" db="EMBL/GenBank/DDBJ databases">
        <authorList>
            <person name="Jin C."/>
        </authorList>
    </citation>
    <scope>NUCLEOTIDE SEQUENCE [LARGE SCALE GENOMIC DNA]</scope>
    <source>
        <strain evidence="3 4">BN140041</strain>
    </source>
</reference>
<keyword evidence="4" id="KW-1185">Reference proteome</keyword>
<dbReference type="Proteomes" id="UP000324351">
    <property type="component" value="Unassembled WGS sequence"/>
</dbReference>
<reference evidence="3 4" key="1">
    <citation type="submission" date="2019-09" db="EMBL/GenBank/DDBJ databases">
        <title>Nocardioides panacisoli sp. nov., isolated from the soil of a ginseng field.</title>
        <authorList>
            <person name="Cho C."/>
        </authorList>
    </citation>
    <scope>NUCLEOTIDE SEQUENCE [LARGE SCALE GENOMIC DNA]</scope>
    <source>
        <strain evidence="3 4">BN140041</strain>
    </source>
</reference>
<evidence type="ECO:0000256" key="2">
    <source>
        <dbReference type="SAM" id="Phobius"/>
    </source>
</evidence>
<evidence type="ECO:0000313" key="3">
    <source>
        <dbReference type="EMBL" id="KAA1426757.1"/>
    </source>
</evidence>
<feature type="region of interest" description="Disordered" evidence="1">
    <location>
        <begin position="122"/>
        <end position="157"/>
    </location>
</feature>
<dbReference type="EMBL" id="VUJW01000006">
    <property type="protein sequence ID" value="KAA1426757.1"/>
    <property type="molecule type" value="Genomic_DNA"/>
</dbReference>
<dbReference type="AlphaFoldDB" id="A0A5B1M4N4"/>
<gene>
    <name evidence="3" type="ORF">F0U47_12370</name>
</gene>
<evidence type="ECO:0000313" key="4">
    <source>
        <dbReference type="Proteomes" id="UP000324351"/>
    </source>
</evidence>
<protein>
    <submittedName>
        <fullName evidence="3">Uncharacterized protein</fullName>
    </submittedName>
</protein>
<keyword evidence="2" id="KW-0472">Membrane</keyword>
<dbReference type="RefSeq" id="WP_149750788.1">
    <property type="nucleotide sequence ID" value="NZ_VUJW01000006.1"/>
</dbReference>
<feature type="transmembrane region" description="Helical" evidence="2">
    <location>
        <begin position="76"/>
        <end position="97"/>
    </location>
</feature>